<evidence type="ECO:0000313" key="2">
    <source>
        <dbReference type="EMBL" id="EXX79110.1"/>
    </source>
</evidence>
<gene>
    <name evidence="2" type="ORF">RirG_008740</name>
    <name evidence="1" type="ORF">RirG_068840</name>
</gene>
<organism evidence="1 3">
    <name type="scientific">Rhizophagus irregularis (strain DAOM 197198w)</name>
    <name type="common">Glomus intraradices</name>
    <dbReference type="NCBI Taxonomy" id="1432141"/>
    <lineage>
        <taxon>Eukaryota</taxon>
        <taxon>Fungi</taxon>
        <taxon>Fungi incertae sedis</taxon>
        <taxon>Mucoromycota</taxon>
        <taxon>Glomeromycotina</taxon>
        <taxon>Glomeromycetes</taxon>
        <taxon>Glomerales</taxon>
        <taxon>Glomeraceae</taxon>
        <taxon>Rhizophagus</taxon>
    </lineage>
</organism>
<sequence length="64" mass="7862">MKQELRVKNNTTTNTKKEYNLNIKEMSDCDRVKIKLKIIKEIEQCWKKWSKLVMEKNEFNIETR</sequence>
<dbReference type="EMBL" id="JEMT01005584">
    <property type="protein sequence ID" value="EXX79110.1"/>
    <property type="molecule type" value="Genomic_DNA"/>
</dbReference>
<dbReference type="Proteomes" id="UP000022910">
    <property type="component" value="Unassembled WGS sequence"/>
</dbReference>
<name>A0A015JYN3_RHIIW</name>
<proteinExistence type="predicted"/>
<protein>
    <submittedName>
        <fullName evidence="1">Uncharacterized protein</fullName>
    </submittedName>
</protein>
<accession>A0A015JYN3</accession>
<reference evidence="1 3" key="1">
    <citation type="submission" date="2014-02" db="EMBL/GenBank/DDBJ databases">
        <title>Single nucleus genome sequencing reveals high similarity among nuclei of an endomycorrhizal fungus.</title>
        <authorList>
            <person name="Lin K."/>
            <person name="Geurts R."/>
            <person name="Zhang Z."/>
            <person name="Limpens E."/>
            <person name="Saunders D.G."/>
            <person name="Mu D."/>
            <person name="Pang E."/>
            <person name="Cao H."/>
            <person name="Cha H."/>
            <person name="Lin T."/>
            <person name="Zhou Q."/>
            <person name="Shang Y."/>
            <person name="Li Y."/>
            <person name="Ivanov S."/>
            <person name="Sharma T."/>
            <person name="Velzen R.V."/>
            <person name="Ruijter N.D."/>
            <person name="Aanen D.K."/>
            <person name="Win J."/>
            <person name="Kamoun S."/>
            <person name="Bisseling T."/>
            <person name="Huang S."/>
        </authorList>
    </citation>
    <scope>NUCLEOTIDE SEQUENCE [LARGE SCALE GENOMIC DNA]</scope>
    <source>
        <strain evidence="1">DAOM 197198w</strain>
        <strain evidence="3">DAOM197198w</strain>
    </source>
</reference>
<keyword evidence="3" id="KW-1185">Reference proteome</keyword>
<dbReference type="AlphaFoldDB" id="A0A015JYN3"/>
<comment type="caution">
    <text evidence="1">The sequence shown here is derived from an EMBL/GenBank/DDBJ whole genome shotgun (WGS) entry which is preliminary data.</text>
</comment>
<evidence type="ECO:0000313" key="1">
    <source>
        <dbReference type="EMBL" id="EXX72490.1"/>
    </source>
</evidence>
<evidence type="ECO:0000313" key="3">
    <source>
        <dbReference type="Proteomes" id="UP000022910"/>
    </source>
</evidence>
<dbReference type="EMBL" id="JEMT01015311">
    <property type="protein sequence ID" value="EXX72490.1"/>
    <property type="molecule type" value="Genomic_DNA"/>
</dbReference>
<dbReference type="HOGENOM" id="CLU_2868782_0_0_1"/>